<dbReference type="InterPro" id="IPR053188">
    <property type="entry name" value="FkbM_Methyltransferase"/>
</dbReference>
<dbReference type="InterPro" id="IPR029063">
    <property type="entry name" value="SAM-dependent_MTases_sf"/>
</dbReference>
<dbReference type="RefSeq" id="WP_137666861.1">
    <property type="nucleotide sequence ID" value="NZ_BJCE01000033.1"/>
</dbReference>
<dbReference type="Pfam" id="PF05050">
    <property type="entry name" value="Methyltransf_21"/>
    <property type="match status" value="1"/>
</dbReference>
<reference evidence="3" key="1">
    <citation type="submission" date="2019-02" db="EMBL/GenBank/DDBJ databases">
        <title>Draft genome sequence of Sphaerospermopsis reniformis NIES-1949.</title>
        <authorList>
            <person name="Yamaguchi H."/>
            <person name="Suzuki S."/>
            <person name="Kawachi M."/>
        </authorList>
    </citation>
    <scope>NUCLEOTIDE SEQUENCE [LARGE SCALE GENOMIC DNA]</scope>
    <source>
        <strain evidence="3">NIES-1949</strain>
    </source>
</reference>
<evidence type="ECO:0000259" key="1">
    <source>
        <dbReference type="Pfam" id="PF05050"/>
    </source>
</evidence>
<feature type="domain" description="Methyltransferase FkbM" evidence="1">
    <location>
        <begin position="49"/>
        <end position="218"/>
    </location>
</feature>
<comment type="caution">
    <text evidence="2">The sequence shown here is derived from an EMBL/GenBank/DDBJ whole genome shotgun (WGS) entry which is preliminary data.</text>
</comment>
<proteinExistence type="predicted"/>
<protein>
    <recommendedName>
        <fullName evidence="1">Methyltransferase FkbM domain-containing protein</fullName>
    </recommendedName>
</protein>
<gene>
    <name evidence="2" type="ORF">SR1949_14050</name>
</gene>
<sequence>MLKKALHHLGLDVRLVRNIKKAQQTGWLEKQDAHWRPFLEHHKIKTIIDVGANEGQFAILMQRHFPDARILSFEPLEICQSKLSRVIANSPDSKIFKVAIGDETGFCLMNQSDFTPCSSLLSGSSLLGEDYDDATKITQIQVPISRLDDCLQEENLDPEILVKFDVQGFEIPAIRGAIKTLEKASIVVIETCFFRKLYQQQPLFHEIYTLMHDLGFSFMGNAEQYTRKKDGRIVEADSIFEKR</sequence>
<dbReference type="EMBL" id="BJCE01000033">
    <property type="protein sequence ID" value="GCL36302.1"/>
    <property type="molecule type" value="Genomic_DNA"/>
</dbReference>
<dbReference type="PANTHER" id="PTHR36973">
    <property type="entry name" value="SLL1456 PROTEIN-RELATED"/>
    <property type="match status" value="1"/>
</dbReference>
<evidence type="ECO:0000313" key="3">
    <source>
        <dbReference type="Proteomes" id="UP000300142"/>
    </source>
</evidence>
<dbReference type="GO" id="GO:0008171">
    <property type="term" value="F:O-methyltransferase activity"/>
    <property type="evidence" value="ECO:0007669"/>
    <property type="project" value="TreeGrafter"/>
</dbReference>
<dbReference type="NCBIfam" id="TIGR01444">
    <property type="entry name" value="fkbM_fam"/>
    <property type="match status" value="1"/>
</dbReference>
<dbReference type="InterPro" id="IPR006342">
    <property type="entry name" value="FkbM_mtfrase"/>
</dbReference>
<dbReference type="Proteomes" id="UP000300142">
    <property type="component" value="Unassembled WGS sequence"/>
</dbReference>
<organism evidence="2 3">
    <name type="scientific">Sphaerospermopsis reniformis</name>
    <dbReference type="NCBI Taxonomy" id="531300"/>
    <lineage>
        <taxon>Bacteria</taxon>
        <taxon>Bacillati</taxon>
        <taxon>Cyanobacteriota</taxon>
        <taxon>Cyanophyceae</taxon>
        <taxon>Nostocales</taxon>
        <taxon>Aphanizomenonaceae</taxon>
        <taxon>Sphaerospermopsis</taxon>
    </lineage>
</organism>
<name>A0A479ZVS4_9CYAN</name>
<dbReference type="PANTHER" id="PTHR36973:SF4">
    <property type="entry name" value="NODULATION PROTEIN"/>
    <property type="match status" value="1"/>
</dbReference>
<dbReference type="AlphaFoldDB" id="A0A479ZVS4"/>
<evidence type="ECO:0000313" key="2">
    <source>
        <dbReference type="EMBL" id="GCL36302.1"/>
    </source>
</evidence>
<accession>A0A479ZVS4</accession>
<dbReference type="Gene3D" id="3.40.50.150">
    <property type="entry name" value="Vaccinia Virus protein VP39"/>
    <property type="match status" value="1"/>
</dbReference>
<keyword evidence="3" id="KW-1185">Reference proteome</keyword>
<dbReference type="SUPFAM" id="SSF53335">
    <property type="entry name" value="S-adenosyl-L-methionine-dependent methyltransferases"/>
    <property type="match status" value="1"/>
</dbReference>